<accession>A0A7J7KLU3</accession>
<name>A0A7J7KLU3_BUGNE</name>
<evidence type="ECO:0000313" key="1">
    <source>
        <dbReference type="EMBL" id="KAF6038946.1"/>
    </source>
</evidence>
<dbReference type="EMBL" id="VXIV02000324">
    <property type="protein sequence ID" value="KAF6038946.1"/>
    <property type="molecule type" value="Genomic_DNA"/>
</dbReference>
<sequence length="82" mass="9366">MRKCKAKHEIDITISSDLQQYNEIYSDIHMAVKCNCLRCKMLSPPLLPAPKLYYTTNSVLRQSTCSLVGVIPQGYLNIWKCS</sequence>
<proteinExistence type="predicted"/>
<dbReference type="AlphaFoldDB" id="A0A7J7KLU3"/>
<protein>
    <submittedName>
        <fullName evidence="1">Uncharacterized protein</fullName>
    </submittedName>
</protein>
<keyword evidence="2" id="KW-1185">Reference proteome</keyword>
<gene>
    <name evidence="1" type="ORF">EB796_002730</name>
</gene>
<reference evidence="1" key="1">
    <citation type="submission" date="2020-06" db="EMBL/GenBank/DDBJ databases">
        <title>Draft genome of Bugula neritina, a colonial animal packing powerful symbionts and potential medicines.</title>
        <authorList>
            <person name="Rayko M."/>
        </authorList>
    </citation>
    <scope>NUCLEOTIDE SEQUENCE [LARGE SCALE GENOMIC DNA]</scope>
    <source>
        <strain evidence="1">Kwan_BN1</strain>
    </source>
</reference>
<dbReference type="Proteomes" id="UP000593567">
    <property type="component" value="Unassembled WGS sequence"/>
</dbReference>
<evidence type="ECO:0000313" key="2">
    <source>
        <dbReference type="Proteomes" id="UP000593567"/>
    </source>
</evidence>
<comment type="caution">
    <text evidence="1">The sequence shown here is derived from an EMBL/GenBank/DDBJ whole genome shotgun (WGS) entry which is preliminary data.</text>
</comment>
<organism evidence="1 2">
    <name type="scientific">Bugula neritina</name>
    <name type="common">Brown bryozoan</name>
    <name type="synonym">Sertularia neritina</name>
    <dbReference type="NCBI Taxonomy" id="10212"/>
    <lineage>
        <taxon>Eukaryota</taxon>
        <taxon>Metazoa</taxon>
        <taxon>Spiralia</taxon>
        <taxon>Lophotrochozoa</taxon>
        <taxon>Bryozoa</taxon>
        <taxon>Gymnolaemata</taxon>
        <taxon>Cheilostomatida</taxon>
        <taxon>Flustrina</taxon>
        <taxon>Buguloidea</taxon>
        <taxon>Bugulidae</taxon>
        <taxon>Bugula</taxon>
    </lineage>
</organism>